<keyword evidence="1 6" id="KW-0547">Nucleotide-binding</keyword>
<dbReference type="GO" id="GO:0003723">
    <property type="term" value="F:RNA binding"/>
    <property type="evidence" value="ECO:0007669"/>
    <property type="project" value="UniProtKB-UniRule"/>
</dbReference>
<dbReference type="EMBL" id="ATCN01000676">
    <property type="protein sequence ID" value="EPR78603.1"/>
    <property type="molecule type" value="Genomic_DNA"/>
</dbReference>
<evidence type="ECO:0000256" key="1">
    <source>
        <dbReference type="ARBA" id="ARBA00022741"/>
    </source>
</evidence>
<dbReference type="Pfam" id="PF00270">
    <property type="entry name" value="DEAD"/>
    <property type="match status" value="1"/>
</dbReference>
<comment type="similarity">
    <text evidence="6">Belongs to the DEAD box helicase family.</text>
</comment>
<dbReference type="VEuPathDB" id="MicrosporidiaDB:SLOPH_260"/>
<dbReference type="GO" id="GO:0003724">
    <property type="term" value="F:RNA helicase activity"/>
    <property type="evidence" value="ECO:0007669"/>
    <property type="project" value="UniProtKB-EC"/>
</dbReference>
<gene>
    <name evidence="9" type="ORF">SLOPH_260</name>
</gene>
<evidence type="ECO:0000313" key="9">
    <source>
        <dbReference type="EMBL" id="EPR78603.1"/>
    </source>
</evidence>
<dbReference type="GO" id="GO:0016787">
    <property type="term" value="F:hydrolase activity"/>
    <property type="evidence" value="ECO:0007669"/>
    <property type="project" value="UniProtKB-KW"/>
</dbReference>
<dbReference type="PROSITE" id="PS51192">
    <property type="entry name" value="HELICASE_ATP_BIND_1"/>
    <property type="match status" value="1"/>
</dbReference>
<protein>
    <recommendedName>
        <fullName evidence="6">ATP-dependent RNA helicase</fullName>
        <ecNumber evidence="6">3.6.4.13</ecNumber>
    </recommendedName>
</protein>
<dbReference type="InterPro" id="IPR027417">
    <property type="entry name" value="P-loop_NTPase"/>
</dbReference>
<organism evidence="9 10">
    <name type="scientific">Spraguea lophii (strain 42_110)</name>
    <name type="common">Microsporidian parasite</name>
    <dbReference type="NCBI Taxonomy" id="1358809"/>
    <lineage>
        <taxon>Eukaryota</taxon>
        <taxon>Fungi</taxon>
        <taxon>Fungi incertae sedis</taxon>
        <taxon>Microsporidia</taxon>
        <taxon>Spragueidae</taxon>
        <taxon>Spraguea</taxon>
    </lineage>
</organism>
<dbReference type="STRING" id="1358809.S7XRM8"/>
<dbReference type="Proteomes" id="UP000014978">
    <property type="component" value="Unassembled WGS sequence"/>
</dbReference>
<dbReference type="InterPro" id="IPR001650">
    <property type="entry name" value="Helicase_C-like"/>
</dbReference>
<comment type="catalytic activity">
    <reaction evidence="6">
        <text>ATP + H2O = ADP + phosphate + H(+)</text>
        <dbReference type="Rhea" id="RHEA:13065"/>
        <dbReference type="ChEBI" id="CHEBI:15377"/>
        <dbReference type="ChEBI" id="CHEBI:15378"/>
        <dbReference type="ChEBI" id="CHEBI:30616"/>
        <dbReference type="ChEBI" id="CHEBI:43474"/>
        <dbReference type="ChEBI" id="CHEBI:456216"/>
        <dbReference type="EC" id="3.6.4.13"/>
    </reaction>
</comment>
<dbReference type="InterPro" id="IPR014001">
    <property type="entry name" value="Helicase_ATP-bd"/>
</dbReference>
<dbReference type="InterPro" id="IPR044742">
    <property type="entry name" value="DEAD/DEAH_RhlB"/>
</dbReference>
<evidence type="ECO:0000256" key="5">
    <source>
        <dbReference type="ARBA" id="ARBA00022884"/>
    </source>
</evidence>
<dbReference type="Gene3D" id="3.40.50.300">
    <property type="entry name" value="P-loop containing nucleotide triphosphate hydrolases"/>
    <property type="match status" value="2"/>
</dbReference>
<dbReference type="OrthoDB" id="10259640at2759"/>
<evidence type="ECO:0000256" key="3">
    <source>
        <dbReference type="ARBA" id="ARBA00022806"/>
    </source>
</evidence>
<dbReference type="OMA" id="EETHMVE"/>
<evidence type="ECO:0000256" key="6">
    <source>
        <dbReference type="RuleBase" id="RU365068"/>
    </source>
</evidence>
<dbReference type="EC" id="3.6.4.13" evidence="6"/>
<proteinExistence type="inferred from homology"/>
<evidence type="ECO:0000256" key="4">
    <source>
        <dbReference type="ARBA" id="ARBA00022840"/>
    </source>
</evidence>
<evidence type="ECO:0000256" key="2">
    <source>
        <dbReference type="ARBA" id="ARBA00022801"/>
    </source>
</evidence>
<dbReference type="CDD" id="cd00268">
    <property type="entry name" value="DEADc"/>
    <property type="match status" value="1"/>
</dbReference>
<keyword evidence="4 6" id="KW-0067">ATP-binding</keyword>
<dbReference type="AlphaFoldDB" id="S7XRM8"/>
<reference evidence="10" key="1">
    <citation type="journal article" date="2013" name="PLoS Genet.">
        <title>The genome of Spraguea lophii and the basis of host-microsporidian interactions.</title>
        <authorList>
            <person name="Campbell S.E."/>
            <person name="Williams T.A."/>
            <person name="Yousuf A."/>
            <person name="Soanes D.M."/>
            <person name="Paszkiewicz K.H."/>
            <person name="Williams B.A.P."/>
        </authorList>
    </citation>
    <scope>NUCLEOTIDE SEQUENCE [LARGE SCALE GENOMIC DNA]</scope>
    <source>
        <strain evidence="10">42_110</strain>
    </source>
</reference>
<dbReference type="SMART" id="SM00490">
    <property type="entry name" value="HELICc"/>
    <property type="match status" value="1"/>
</dbReference>
<dbReference type="FunCoup" id="S7XRM8">
    <property type="interactions" value="318"/>
</dbReference>
<dbReference type="HOGENOM" id="CLU_003041_1_3_1"/>
<dbReference type="SUPFAM" id="SSF52540">
    <property type="entry name" value="P-loop containing nucleoside triphosphate hydrolases"/>
    <property type="match status" value="1"/>
</dbReference>
<comment type="caution">
    <text evidence="9">The sequence shown here is derived from an EMBL/GenBank/DDBJ whole genome shotgun (WGS) entry which is preliminary data.</text>
</comment>
<keyword evidence="5 6" id="KW-0694">RNA-binding</keyword>
<feature type="domain" description="Helicase C-terminal" evidence="8">
    <location>
        <begin position="245"/>
        <end position="399"/>
    </location>
</feature>
<dbReference type="SMART" id="SM00487">
    <property type="entry name" value="DEXDc"/>
    <property type="match status" value="1"/>
</dbReference>
<evidence type="ECO:0000313" key="10">
    <source>
        <dbReference type="Proteomes" id="UP000014978"/>
    </source>
</evidence>
<dbReference type="PANTHER" id="PTHR24031">
    <property type="entry name" value="RNA HELICASE"/>
    <property type="match status" value="1"/>
</dbReference>
<feature type="domain" description="Helicase ATP-binding" evidence="7">
    <location>
        <begin position="33"/>
        <end position="212"/>
    </location>
</feature>
<dbReference type="InterPro" id="IPR011545">
    <property type="entry name" value="DEAD/DEAH_box_helicase_dom"/>
</dbReference>
<keyword evidence="3 6" id="KW-0347">Helicase</keyword>
<sequence>MSLFSSLPISTKTLESLSFHNYTVMTTTQSKVLPSLLNKESLIINTSTGSGKTLCFVISSIEYIYKSSISDKNGTVVVITPTRELAYQIFDVYGKILKYHNLSVSVITGGSDKKLEEKNLKKGCNILVCTPGRLLDHLNNYDKTDNEVKNKCINPKVVIIDEVDKMFEIGFKREITSILSYFKQEQIILCSATLNEYVIDFGKKISNDKMLLQKESDKNDGLKIIECLDKPNITSYFSILPEERKIDFLFSILKKKTIVFFSSCNEVNFYYEIFKFMNFNVYMLHGKLKQNKRTNVYNKFNKKSDKSENQILFCTDVGARGLDFEGVERIIHYGLPVDENEYKHRIGRTGRNGKEGKSIMILTNSEKEYANNINKYVDSCSELKITKIKNFGPKLIKLVKNSFTLN</sequence>
<dbReference type="PROSITE" id="PS51194">
    <property type="entry name" value="HELICASE_CTER"/>
    <property type="match status" value="1"/>
</dbReference>
<dbReference type="InParanoid" id="S7XRM8"/>
<comment type="function">
    <text evidence="6">RNA helicase.</text>
</comment>
<keyword evidence="2 6" id="KW-0378">Hydrolase</keyword>
<dbReference type="GO" id="GO:0005524">
    <property type="term" value="F:ATP binding"/>
    <property type="evidence" value="ECO:0007669"/>
    <property type="project" value="UniProtKB-UniRule"/>
</dbReference>
<evidence type="ECO:0000259" key="7">
    <source>
        <dbReference type="PROSITE" id="PS51192"/>
    </source>
</evidence>
<keyword evidence="10" id="KW-1185">Reference proteome</keyword>
<dbReference type="CDD" id="cd18787">
    <property type="entry name" value="SF2_C_DEAD"/>
    <property type="match status" value="1"/>
</dbReference>
<comment type="domain">
    <text evidence="6">The Q motif is unique to and characteristic of the DEAD box family of RNA helicases and controls ATP binding and hydrolysis.</text>
</comment>
<dbReference type="Pfam" id="PF00271">
    <property type="entry name" value="Helicase_C"/>
    <property type="match status" value="1"/>
</dbReference>
<evidence type="ECO:0000259" key="8">
    <source>
        <dbReference type="PROSITE" id="PS51194"/>
    </source>
</evidence>
<feature type="non-terminal residue" evidence="9">
    <location>
        <position position="406"/>
    </location>
</feature>
<accession>S7XRM8</accession>
<name>S7XRM8_SPRLO</name>